<protein>
    <submittedName>
        <fullName evidence="1">Uncharacterized protein</fullName>
    </submittedName>
</protein>
<dbReference type="EMBL" id="MWDB01000042">
    <property type="protein sequence ID" value="OQB40488.1"/>
    <property type="molecule type" value="Genomic_DNA"/>
</dbReference>
<organism evidence="1">
    <name type="scientific">candidate division CPR1 bacterium ADurb.Bin160</name>
    <dbReference type="NCBI Taxonomy" id="1852826"/>
    <lineage>
        <taxon>Bacteria</taxon>
        <taxon>candidate division CPR1</taxon>
    </lineage>
</organism>
<reference evidence="1" key="1">
    <citation type="submission" date="2017-02" db="EMBL/GenBank/DDBJ databases">
        <title>Delving into the versatile metabolic prowess of the omnipresent phylum Bacteroidetes.</title>
        <authorList>
            <person name="Nobu M.K."/>
            <person name="Mei R."/>
            <person name="Narihiro T."/>
            <person name="Kuroda K."/>
            <person name="Liu W.-T."/>
        </authorList>
    </citation>
    <scope>NUCLEOTIDE SEQUENCE</scope>
    <source>
        <strain evidence="1">ADurb.Bin160</strain>
    </source>
</reference>
<dbReference type="AlphaFoldDB" id="A0A1V5ZKA2"/>
<sequence>MDEKRIAYDLSLFGEIDANGQIEEFYDKKAVENSIIVWLTSYQTDCLRNPNRGGYITRLLYRPMSESTINELKEVIIDGLNQDYELEVNLVDLIIEPDYYSKIWNIFLKVFIPEIRDNAEVSVLLKNRI</sequence>
<evidence type="ECO:0000313" key="1">
    <source>
        <dbReference type="EMBL" id="OQB40488.1"/>
    </source>
</evidence>
<accession>A0A1V5ZKA2</accession>
<name>A0A1V5ZKA2_9BACT</name>
<proteinExistence type="predicted"/>
<comment type="caution">
    <text evidence="1">The sequence shown here is derived from an EMBL/GenBank/DDBJ whole genome shotgun (WGS) entry which is preliminary data.</text>
</comment>
<dbReference type="SUPFAM" id="SSF160719">
    <property type="entry name" value="gpW/gp25-like"/>
    <property type="match status" value="1"/>
</dbReference>
<dbReference type="Proteomes" id="UP000485621">
    <property type="component" value="Unassembled WGS sequence"/>
</dbReference>
<dbReference type="Gene3D" id="3.10.450.40">
    <property type="match status" value="1"/>
</dbReference>
<gene>
    <name evidence="1" type="ORF">BWY04_01324</name>
</gene>